<evidence type="ECO:0000256" key="1">
    <source>
        <dbReference type="ARBA" id="ARBA00010768"/>
    </source>
</evidence>
<evidence type="ECO:0000256" key="2">
    <source>
        <dbReference type="ARBA" id="ARBA00022801"/>
    </source>
</evidence>
<dbReference type="InterPro" id="IPR045849">
    <property type="entry name" value="IP5P_plant"/>
</dbReference>
<dbReference type="Pfam" id="PF22669">
    <property type="entry name" value="Exo_endo_phos2"/>
    <property type="match status" value="1"/>
</dbReference>
<dbReference type="GO" id="GO:0004439">
    <property type="term" value="F:phosphatidylinositol-4,5-bisphosphate 5-phosphatase activity"/>
    <property type="evidence" value="ECO:0007669"/>
    <property type="project" value="TreeGrafter"/>
</dbReference>
<dbReference type="EnsemblPlants" id="Kaladp0036s0190.1.v1.1">
    <property type="protein sequence ID" value="Kaladp0036s0190.1.v1.1"/>
    <property type="gene ID" value="Kaladp0036s0190.v1.1"/>
</dbReference>
<keyword evidence="5" id="KW-1185">Reference proteome</keyword>
<dbReference type="Gramene" id="Kaladp0036s0190.1.v1.1">
    <property type="protein sequence ID" value="Kaladp0036s0190.1.v1.1"/>
    <property type="gene ID" value="Kaladp0036s0190.v1.1"/>
</dbReference>
<accession>A0A7N0TGE4</accession>
<dbReference type="GO" id="GO:0034485">
    <property type="term" value="F:phosphatidylinositol-3,4,5-trisphosphate 5-phosphatase activity"/>
    <property type="evidence" value="ECO:0007669"/>
    <property type="project" value="TreeGrafter"/>
</dbReference>
<dbReference type="Gene3D" id="3.60.10.10">
    <property type="entry name" value="Endonuclease/exonuclease/phosphatase"/>
    <property type="match status" value="1"/>
</dbReference>
<organism evidence="4 5">
    <name type="scientific">Kalanchoe fedtschenkoi</name>
    <name type="common">Lavender scallops</name>
    <name type="synonym">South American air plant</name>
    <dbReference type="NCBI Taxonomy" id="63787"/>
    <lineage>
        <taxon>Eukaryota</taxon>
        <taxon>Viridiplantae</taxon>
        <taxon>Streptophyta</taxon>
        <taxon>Embryophyta</taxon>
        <taxon>Tracheophyta</taxon>
        <taxon>Spermatophyta</taxon>
        <taxon>Magnoliopsida</taxon>
        <taxon>eudicotyledons</taxon>
        <taxon>Gunneridae</taxon>
        <taxon>Pentapetalae</taxon>
        <taxon>Saxifragales</taxon>
        <taxon>Crassulaceae</taxon>
        <taxon>Kalanchoe</taxon>
    </lineage>
</organism>
<dbReference type="FunFam" id="3.60.10.10:FF:000053">
    <property type="entry name" value="Type IV inositol polyphosphate 5-phosphatase 9"/>
    <property type="match status" value="1"/>
</dbReference>
<dbReference type="GO" id="GO:0004445">
    <property type="term" value="F:inositol-polyphosphate 5-phosphatase activity"/>
    <property type="evidence" value="ECO:0007669"/>
    <property type="project" value="InterPro"/>
</dbReference>
<keyword evidence="2" id="KW-0378">Hydrolase</keyword>
<dbReference type="InterPro" id="IPR036691">
    <property type="entry name" value="Endo/exonu/phosph_ase_sf"/>
</dbReference>
<comment type="similarity">
    <text evidence="1">Belongs to the inositol polyphosphate 5-phosphatase family.</text>
</comment>
<evidence type="ECO:0000259" key="3">
    <source>
        <dbReference type="SMART" id="SM00128"/>
    </source>
</evidence>
<dbReference type="PANTHER" id="PTHR45666">
    <property type="entry name" value="TYPE IV INOSITOL POLYPHOSPHATE 5-PHOSPHATASE 9"/>
    <property type="match status" value="1"/>
</dbReference>
<protein>
    <recommendedName>
        <fullName evidence="3">Inositol polyphosphate-related phosphatase domain-containing protein</fullName>
    </recommendedName>
</protein>
<evidence type="ECO:0000313" key="4">
    <source>
        <dbReference type="EnsemblPlants" id="Kaladp0036s0190.1.v1.1"/>
    </source>
</evidence>
<dbReference type="OMA" id="VACCHLA"/>
<dbReference type="PANTHER" id="PTHR45666:SF18">
    <property type="entry name" value="TYPE IV INOSITOL POLYPHOSPHATE 5-PHOSPHATASE 9"/>
    <property type="match status" value="1"/>
</dbReference>
<name>A0A7N0TGE4_KALFE</name>
<dbReference type="InterPro" id="IPR000300">
    <property type="entry name" value="IPPc"/>
</dbReference>
<evidence type="ECO:0000313" key="5">
    <source>
        <dbReference type="Proteomes" id="UP000594263"/>
    </source>
</evidence>
<dbReference type="GO" id="GO:0046856">
    <property type="term" value="P:phosphatidylinositol dephosphorylation"/>
    <property type="evidence" value="ECO:0007669"/>
    <property type="project" value="InterPro"/>
</dbReference>
<feature type="domain" description="Inositol polyphosphate-related phosphatase" evidence="3">
    <location>
        <begin position="50"/>
        <end position="389"/>
    </location>
</feature>
<reference evidence="4" key="1">
    <citation type="submission" date="2021-01" db="UniProtKB">
        <authorList>
            <consortium name="EnsemblPlants"/>
        </authorList>
    </citation>
    <scope>IDENTIFICATION</scope>
</reference>
<dbReference type="SMART" id="SM00128">
    <property type="entry name" value="IPPc"/>
    <property type="match status" value="1"/>
</dbReference>
<sequence>MWPRLVANKLLRKTLGSNNFVADFPDDSHESFLSYDEAQMMKDNQQKDIAKYKIFASTWNVGGIAPPDDLVMEDWLDTQNNLCDIYVLGFQEVVPLRAANVLGADRNNISVKWNCLIRESLNKNTVESNWKGSKEYETEGAENIFQAHQLSQQEFQCVVTKQMVGIMISVWVRATLRPFISNTSVSCVGCGIMGCLGNKGSVSVRFLLHETSFCFICSHLASGGREGDQGNRNSNVSEIFSRTSFPRGPLLELPRKIIDHDHVILLGDLNYRINLPEMTTRRLVDKRDWKTLLQNDQLKMELGEGQVFKGWNEGVIDFAPTYKFYVNSDVYYGHGEGKKGEKKRAPAWCDRIIWYGKGLTQHLYTRGESRLSDHRPVKAIFTTEVAFVHRENRLLYNSSLHDRLIINDY</sequence>
<proteinExistence type="inferred from homology"/>
<dbReference type="SUPFAM" id="SSF56219">
    <property type="entry name" value="DNase I-like"/>
    <property type="match status" value="1"/>
</dbReference>
<dbReference type="Proteomes" id="UP000594263">
    <property type="component" value="Unplaced"/>
</dbReference>
<dbReference type="AlphaFoldDB" id="A0A7N0TGE4"/>